<keyword evidence="2" id="KW-0560">Oxidoreductase</keyword>
<gene>
    <name evidence="2" type="ORF">SAMN02910293_01254</name>
</gene>
<dbReference type="Gene3D" id="3.10.180.10">
    <property type="entry name" value="2,3-Dihydroxybiphenyl 1,2-Dioxygenase, domain 1"/>
    <property type="match status" value="2"/>
</dbReference>
<dbReference type="Pfam" id="PF00903">
    <property type="entry name" value="Glyoxalase"/>
    <property type="match status" value="1"/>
</dbReference>
<dbReference type="InterPro" id="IPR029068">
    <property type="entry name" value="Glyas_Bleomycin-R_OHBP_Dase"/>
</dbReference>
<protein>
    <submittedName>
        <fullName evidence="2">Catechol 2,3-dioxygenase</fullName>
    </submittedName>
</protein>
<dbReference type="InterPro" id="IPR004360">
    <property type="entry name" value="Glyas_Fos-R_dOase_dom"/>
</dbReference>
<dbReference type="RefSeq" id="WP_074486065.1">
    <property type="nucleotide sequence ID" value="NZ_FMXP01000015.1"/>
</dbReference>
<dbReference type="GO" id="GO:0051213">
    <property type="term" value="F:dioxygenase activity"/>
    <property type="evidence" value="ECO:0007669"/>
    <property type="project" value="UniProtKB-KW"/>
</dbReference>
<dbReference type="STRING" id="439219.SAMN02910293_01254"/>
<dbReference type="PANTHER" id="PTHR43279:SF1">
    <property type="entry name" value="CATECHOL-2,3-DIOXYGENASE"/>
    <property type="match status" value="1"/>
</dbReference>
<dbReference type="PROSITE" id="PS51819">
    <property type="entry name" value="VOC"/>
    <property type="match status" value="1"/>
</dbReference>
<evidence type="ECO:0000313" key="3">
    <source>
        <dbReference type="Proteomes" id="UP000182508"/>
    </source>
</evidence>
<keyword evidence="2" id="KW-0223">Dioxygenase</keyword>
<reference evidence="2 3" key="1">
    <citation type="submission" date="2016-10" db="EMBL/GenBank/DDBJ databases">
        <authorList>
            <person name="de Groot N.N."/>
        </authorList>
    </citation>
    <scope>NUCLEOTIDE SEQUENCE [LARGE SCALE GENOMIC DNA]</scope>
    <source>
        <strain evidence="2 3">A-4</strain>
    </source>
</reference>
<dbReference type="InterPro" id="IPR037523">
    <property type="entry name" value="VOC_core"/>
</dbReference>
<dbReference type="Proteomes" id="UP000182508">
    <property type="component" value="Unassembled WGS sequence"/>
</dbReference>
<evidence type="ECO:0000313" key="2">
    <source>
        <dbReference type="EMBL" id="SDB25142.1"/>
    </source>
</evidence>
<name>A0A1G6BX05_9STRE</name>
<proteinExistence type="predicted"/>
<dbReference type="AlphaFoldDB" id="A0A1G6BX05"/>
<sequence>MTYTYQSAIRLGEVVLNVHDLEKQTIFYRDFIGFKVLNQTSDQVHLGISGSDEVLMRLVKTDLPAQDNYGLYHTAILVPDRPSLGAALKHLLTNGVPLTGGADHGYSEAIYLDDIEGNGIEIYRDKPVSEWDIREDGRIIGVTEEMDADGVLAESLVQENFALSEGTIVGHVHLSVKNALVSSKLYQRVFDLGDKMTIPSASWIASGNYHHQLAFNQWAGPNLAKRGEKLPGLNHLTIFVSDEIFFKASLKKAELYGLTILEKSENSFLMEDSDGIRTKVTLEK</sequence>
<dbReference type="EMBL" id="FMXP01000015">
    <property type="protein sequence ID" value="SDB25142.1"/>
    <property type="molecule type" value="Genomic_DNA"/>
</dbReference>
<evidence type="ECO:0000259" key="1">
    <source>
        <dbReference type="PROSITE" id="PS51819"/>
    </source>
</evidence>
<dbReference type="SUPFAM" id="SSF54593">
    <property type="entry name" value="Glyoxalase/Bleomycin resistance protein/Dihydroxybiphenyl dioxygenase"/>
    <property type="match status" value="2"/>
</dbReference>
<dbReference type="PANTHER" id="PTHR43279">
    <property type="entry name" value="CATECHOL-2,3-DIOXYGENASE"/>
    <property type="match status" value="1"/>
</dbReference>
<organism evidence="2 3">
    <name type="scientific">Streptococcus henryi</name>
    <dbReference type="NCBI Taxonomy" id="439219"/>
    <lineage>
        <taxon>Bacteria</taxon>
        <taxon>Bacillati</taxon>
        <taxon>Bacillota</taxon>
        <taxon>Bacilli</taxon>
        <taxon>Lactobacillales</taxon>
        <taxon>Streptococcaceae</taxon>
        <taxon>Streptococcus</taxon>
    </lineage>
</organism>
<dbReference type="eggNOG" id="COG2514">
    <property type="taxonomic scope" value="Bacteria"/>
</dbReference>
<feature type="domain" description="VOC" evidence="1">
    <location>
        <begin position="10"/>
        <end position="125"/>
    </location>
</feature>
<keyword evidence="3" id="KW-1185">Reference proteome</keyword>
<accession>A0A1G6BX05</accession>